<dbReference type="EMBL" id="BAAALG010000017">
    <property type="protein sequence ID" value="GAA1114000.1"/>
    <property type="molecule type" value="Genomic_DNA"/>
</dbReference>
<gene>
    <name evidence="1" type="ORF">GCM10009668_40290</name>
</gene>
<dbReference type="Proteomes" id="UP001501581">
    <property type="component" value="Unassembled WGS sequence"/>
</dbReference>
<proteinExistence type="predicted"/>
<protein>
    <submittedName>
        <fullName evidence="1">Uncharacterized protein</fullName>
    </submittedName>
</protein>
<reference evidence="1 2" key="1">
    <citation type="journal article" date="2019" name="Int. J. Syst. Evol. Microbiol.">
        <title>The Global Catalogue of Microorganisms (GCM) 10K type strain sequencing project: providing services to taxonomists for standard genome sequencing and annotation.</title>
        <authorList>
            <consortium name="The Broad Institute Genomics Platform"/>
            <consortium name="The Broad Institute Genome Sequencing Center for Infectious Disease"/>
            <person name="Wu L."/>
            <person name="Ma J."/>
        </authorList>
    </citation>
    <scope>NUCLEOTIDE SEQUENCE [LARGE SCALE GENOMIC DNA]</scope>
    <source>
        <strain evidence="1 2">JCM 13008</strain>
    </source>
</reference>
<evidence type="ECO:0000313" key="1">
    <source>
        <dbReference type="EMBL" id="GAA1114000.1"/>
    </source>
</evidence>
<sequence length="68" mass="7844">MIRRSARHRSGVYRRDGPLAFGRSPFITEAERAHIANPTHLTRVLQRLGLVYRPDGRRRALFGRTSTD</sequence>
<comment type="caution">
    <text evidence="1">The sequence shown here is derived from an EMBL/GenBank/DDBJ whole genome shotgun (WGS) entry which is preliminary data.</text>
</comment>
<name>A0ABN1U2L6_9ACTN</name>
<evidence type="ECO:0000313" key="2">
    <source>
        <dbReference type="Proteomes" id="UP001501581"/>
    </source>
</evidence>
<keyword evidence="2" id="KW-1185">Reference proteome</keyword>
<organism evidence="1 2">
    <name type="scientific">Nocardioides dubius</name>
    <dbReference type="NCBI Taxonomy" id="317019"/>
    <lineage>
        <taxon>Bacteria</taxon>
        <taxon>Bacillati</taxon>
        <taxon>Actinomycetota</taxon>
        <taxon>Actinomycetes</taxon>
        <taxon>Propionibacteriales</taxon>
        <taxon>Nocardioidaceae</taxon>
        <taxon>Nocardioides</taxon>
    </lineage>
</organism>
<accession>A0ABN1U2L6</accession>
<dbReference type="RefSeq" id="WP_343996716.1">
    <property type="nucleotide sequence ID" value="NZ_BAAALG010000017.1"/>
</dbReference>